<dbReference type="SUPFAM" id="SSF75516">
    <property type="entry name" value="Pheromone-binding domain of LuxR-like quorum-sensing transcription factors"/>
    <property type="match status" value="1"/>
</dbReference>
<dbReference type="SUPFAM" id="SSF46894">
    <property type="entry name" value="C-terminal effector domain of the bipartite response regulators"/>
    <property type="match status" value="1"/>
</dbReference>
<dbReference type="CDD" id="cd06170">
    <property type="entry name" value="LuxR_C_like"/>
    <property type="match status" value="1"/>
</dbReference>
<dbReference type="InterPro" id="IPR036693">
    <property type="entry name" value="TF_LuxR_autoind-bd_dom_sf"/>
</dbReference>
<keyword evidence="1" id="KW-0805">Transcription regulation</keyword>
<evidence type="ECO:0000313" key="6">
    <source>
        <dbReference type="Proteomes" id="UP000199064"/>
    </source>
</evidence>
<dbReference type="InterPro" id="IPR036388">
    <property type="entry name" value="WH-like_DNA-bd_sf"/>
</dbReference>
<dbReference type="AlphaFoldDB" id="A0A1H4MRG8"/>
<dbReference type="SMART" id="SM00421">
    <property type="entry name" value="HTH_LUXR"/>
    <property type="match status" value="1"/>
</dbReference>
<dbReference type="PANTHER" id="PTHR44688:SF16">
    <property type="entry name" value="DNA-BINDING TRANSCRIPTIONAL ACTIVATOR DEVR_DOSR"/>
    <property type="match status" value="1"/>
</dbReference>
<keyword evidence="6" id="KW-1185">Reference proteome</keyword>
<keyword evidence="3" id="KW-0804">Transcription</keyword>
<dbReference type="EMBL" id="FNSL01000001">
    <property type="protein sequence ID" value="SEB85125.1"/>
    <property type="molecule type" value="Genomic_DNA"/>
</dbReference>
<dbReference type="InterPro" id="IPR000792">
    <property type="entry name" value="Tscrpt_reg_LuxR_C"/>
</dbReference>
<protein>
    <submittedName>
        <fullName evidence="5">LuxR family transcriptional regulator</fullName>
    </submittedName>
</protein>
<gene>
    <name evidence="5" type="ORF">SAMN05216452_3422</name>
</gene>
<dbReference type="GO" id="GO:0003677">
    <property type="term" value="F:DNA binding"/>
    <property type="evidence" value="ECO:0007669"/>
    <property type="project" value="UniProtKB-KW"/>
</dbReference>
<evidence type="ECO:0000259" key="4">
    <source>
        <dbReference type="PROSITE" id="PS50043"/>
    </source>
</evidence>
<dbReference type="Pfam" id="PF00196">
    <property type="entry name" value="GerE"/>
    <property type="match status" value="1"/>
</dbReference>
<organism evidence="5 6">
    <name type="scientific">Nitratireductor aquibiodomus</name>
    <dbReference type="NCBI Taxonomy" id="204799"/>
    <lineage>
        <taxon>Bacteria</taxon>
        <taxon>Pseudomonadati</taxon>
        <taxon>Pseudomonadota</taxon>
        <taxon>Alphaproteobacteria</taxon>
        <taxon>Hyphomicrobiales</taxon>
        <taxon>Phyllobacteriaceae</taxon>
        <taxon>Nitratireductor</taxon>
    </lineage>
</organism>
<accession>A0A1H4MRG8</accession>
<dbReference type="Proteomes" id="UP000199064">
    <property type="component" value="Unassembled WGS sequence"/>
</dbReference>
<name>A0A1H4MRG8_9HYPH</name>
<evidence type="ECO:0000256" key="2">
    <source>
        <dbReference type="ARBA" id="ARBA00023125"/>
    </source>
</evidence>
<dbReference type="PANTHER" id="PTHR44688">
    <property type="entry name" value="DNA-BINDING TRANSCRIPTIONAL ACTIVATOR DEVR_DOSR"/>
    <property type="match status" value="1"/>
</dbReference>
<feature type="domain" description="HTH luxR-type" evidence="4">
    <location>
        <begin position="181"/>
        <end position="246"/>
    </location>
</feature>
<keyword evidence="2" id="KW-0238">DNA-binding</keyword>
<dbReference type="PROSITE" id="PS50043">
    <property type="entry name" value="HTH_LUXR_2"/>
    <property type="match status" value="1"/>
</dbReference>
<sequence length="258" mass="28798">MKVMNTKPKTPSNAELDRKLDRAARSVAKFGMQALIYDFSPVPFTPEGELITPTVLASRNIPGEMERLWCSGGFYQLDPVQKIALGRARPVYWSYHADESSELSDRRNIPAEVASFLRERKLARGMTVAVRGGTRGLATVTGIWNERPPERRLDNELAAAFTLMAHELQDEIMASINDEAMMTTAVRLTPREMECLRLCAEGRPDKQVAHALDRSLSTVIMHMQSAMKKLGARNRAQTLARAAHYGLLDPAPSYQSNL</sequence>
<dbReference type="InterPro" id="IPR005143">
    <property type="entry name" value="TF_LuxR_autoind-bd_dom"/>
</dbReference>
<dbReference type="PRINTS" id="PR00038">
    <property type="entry name" value="HTHLUXR"/>
</dbReference>
<dbReference type="Pfam" id="PF03472">
    <property type="entry name" value="Autoind_bind"/>
    <property type="match status" value="1"/>
</dbReference>
<dbReference type="GO" id="GO:0006355">
    <property type="term" value="P:regulation of DNA-templated transcription"/>
    <property type="evidence" value="ECO:0007669"/>
    <property type="project" value="InterPro"/>
</dbReference>
<reference evidence="6" key="1">
    <citation type="submission" date="2016-10" db="EMBL/GenBank/DDBJ databases">
        <authorList>
            <person name="Varghese N."/>
            <person name="Submissions S."/>
        </authorList>
    </citation>
    <scope>NUCLEOTIDE SEQUENCE [LARGE SCALE GENOMIC DNA]</scope>
    <source>
        <strain evidence="6">ES.061</strain>
    </source>
</reference>
<dbReference type="Gene3D" id="3.30.450.80">
    <property type="entry name" value="Transcription factor LuxR-like, autoinducer-binding domain"/>
    <property type="match status" value="1"/>
</dbReference>
<dbReference type="InterPro" id="IPR016032">
    <property type="entry name" value="Sig_transdc_resp-reg_C-effctor"/>
</dbReference>
<evidence type="ECO:0000313" key="5">
    <source>
        <dbReference type="EMBL" id="SEB85125.1"/>
    </source>
</evidence>
<evidence type="ECO:0000256" key="1">
    <source>
        <dbReference type="ARBA" id="ARBA00023015"/>
    </source>
</evidence>
<evidence type="ECO:0000256" key="3">
    <source>
        <dbReference type="ARBA" id="ARBA00023163"/>
    </source>
</evidence>
<dbReference type="Gene3D" id="1.10.10.10">
    <property type="entry name" value="Winged helix-like DNA-binding domain superfamily/Winged helix DNA-binding domain"/>
    <property type="match status" value="1"/>
</dbReference>
<proteinExistence type="predicted"/>
<dbReference type="RefSeq" id="WP_090329585.1">
    <property type="nucleotide sequence ID" value="NZ_FNSL01000001.1"/>
</dbReference>